<dbReference type="GO" id="GO:0046982">
    <property type="term" value="F:protein heterodimerization activity"/>
    <property type="evidence" value="ECO:0007669"/>
    <property type="project" value="Ensembl"/>
</dbReference>
<evidence type="ECO:0000256" key="9">
    <source>
        <dbReference type="ARBA" id="ARBA00037934"/>
    </source>
</evidence>
<evidence type="ECO:0000256" key="6">
    <source>
        <dbReference type="ARBA" id="ARBA00022989"/>
    </source>
</evidence>
<dbReference type="AlphaFoldDB" id="A0A6P8FW39"/>
<keyword evidence="4" id="KW-0256">Endoplasmic reticulum</keyword>
<dbReference type="RefSeq" id="XP_031427615.1">
    <property type="nucleotide sequence ID" value="XM_031571755.2"/>
</dbReference>
<dbReference type="GO" id="GO:0006890">
    <property type="term" value="P:retrograde vesicle-mediated transport, Golgi to endoplasmic reticulum"/>
    <property type="evidence" value="ECO:0007669"/>
    <property type="project" value="InterPro"/>
</dbReference>
<name>A0A6P8FW39_CLUHA</name>
<keyword evidence="5" id="KW-0931">ER-Golgi transport</keyword>
<accession>A0A6P8FW39</accession>
<dbReference type="InterPro" id="IPR005606">
    <property type="entry name" value="Sec20"/>
</dbReference>
<evidence type="ECO:0000256" key="10">
    <source>
        <dbReference type="SAM" id="Coils"/>
    </source>
</evidence>
<proteinExistence type="inferred from homology"/>
<keyword evidence="3 11" id="KW-0812">Transmembrane</keyword>
<evidence type="ECO:0000256" key="3">
    <source>
        <dbReference type="ARBA" id="ARBA00022692"/>
    </source>
</evidence>
<evidence type="ECO:0000259" key="12">
    <source>
        <dbReference type="Pfam" id="PF03908"/>
    </source>
</evidence>
<evidence type="ECO:0000256" key="8">
    <source>
        <dbReference type="ARBA" id="ARBA00023136"/>
    </source>
</evidence>
<feature type="coiled-coil region" evidence="10">
    <location>
        <begin position="44"/>
        <end position="71"/>
    </location>
</feature>
<feature type="domain" description="Sec20 C-terminal" evidence="12">
    <location>
        <begin position="135"/>
        <end position="225"/>
    </location>
</feature>
<keyword evidence="7 10" id="KW-0175">Coiled coil</keyword>
<dbReference type="Pfam" id="PF03908">
    <property type="entry name" value="Sec20"/>
    <property type="match status" value="1"/>
</dbReference>
<dbReference type="PANTHER" id="PTHR12825:SF0">
    <property type="entry name" value="VESICLE TRANSPORT PROTEIN SEC20"/>
    <property type="match status" value="1"/>
</dbReference>
<dbReference type="GeneID" id="116221456"/>
<dbReference type="OrthoDB" id="46868at2759"/>
<keyword evidence="8 11" id="KW-0472">Membrane</keyword>
<evidence type="ECO:0000313" key="14">
    <source>
        <dbReference type="RefSeq" id="XP_031427615.1"/>
    </source>
</evidence>
<reference evidence="14" key="1">
    <citation type="submission" date="2025-08" db="UniProtKB">
        <authorList>
            <consortium name="RefSeq"/>
        </authorList>
    </citation>
    <scope>IDENTIFICATION</scope>
</reference>
<dbReference type="GO" id="GO:0031201">
    <property type="term" value="C:SNARE complex"/>
    <property type="evidence" value="ECO:0007669"/>
    <property type="project" value="TreeGrafter"/>
</dbReference>
<evidence type="ECO:0000256" key="11">
    <source>
        <dbReference type="SAM" id="Phobius"/>
    </source>
</evidence>
<evidence type="ECO:0000313" key="13">
    <source>
        <dbReference type="Proteomes" id="UP000515152"/>
    </source>
</evidence>
<dbReference type="KEGG" id="char:116221456"/>
<evidence type="ECO:0000256" key="4">
    <source>
        <dbReference type="ARBA" id="ARBA00022824"/>
    </source>
</evidence>
<keyword evidence="2" id="KW-0813">Transport</keyword>
<evidence type="ECO:0000256" key="2">
    <source>
        <dbReference type="ARBA" id="ARBA00022448"/>
    </source>
</evidence>
<dbReference type="InterPro" id="IPR056173">
    <property type="entry name" value="Sec20_C"/>
</dbReference>
<dbReference type="GO" id="GO:0005484">
    <property type="term" value="F:SNAP receptor activity"/>
    <property type="evidence" value="ECO:0007669"/>
    <property type="project" value="InterPro"/>
</dbReference>
<comment type="subcellular location">
    <subcellularLocation>
        <location evidence="1">Endoplasmic reticulum membrane</location>
        <topology evidence="1">Single-pass type IV membrane protein</topology>
    </subcellularLocation>
</comment>
<dbReference type="CTD" id="795732"/>
<organism evidence="13 14">
    <name type="scientific">Clupea harengus</name>
    <name type="common">Atlantic herring</name>
    <dbReference type="NCBI Taxonomy" id="7950"/>
    <lineage>
        <taxon>Eukaryota</taxon>
        <taxon>Metazoa</taxon>
        <taxon>Chordata</taxon>
        <taxon>Craniata</taxon>
        <taxon>Vertebrata</taxon>
        <taxon>Euteleostomi</taxon>
        <taxon>Actinopterygii</taxon>
        <taxon>Neopterygii</taxon>
        <taxon>Teleostei</taxon>
        <taxon>Clupei</taxon>
        <taxon>Clupeiformes</taxon>
        <taxon>Clupeoidei</taxon>
        <taxon>Clupeidae</taxon>
        <taxon>Clupea</taxon>
    </lineage>
</organism>
<feature type="transmembrane region" description="Helical" evidence="11">
    <location>
        <begin position="204"/>
        <end position="221"/>
    </location>
</feature>
<protein>
    <submittedName>
        <fullName evidence="14">Vesicle transport protein SEC20</fullName>
    </submittedName>
</protein>
<keyword evidence="13" id="KW-1185">Reference proteome</keyword>
<evidence type="ECO:0000256" key="7">
    <source>
        <dbReference type="ARBA" id="ARBA00023054"/>
    </source>
</evidence>
<dbReference type="Proteomes" id="UP000515152">
    <property type="component" value="Chromosome 8"/>
</dbReference>
<dbReference type="PANTHER" id="PTHR12825">
    <property type="entry name" value="BNIP1-RELATED"/>
    <property type="match status" value="1"/>
</dbReference>
<gene>
    <name evidence="14" type="primary">bnip1b</name>
</gene>
<keyword evidence="6 11" id="KW-1133">Transmembrane helix</keyword>
<sequence>MAVVPDVSVRICSQEIIKKDLQLKALIQDIRDCPGPQHILDELNFKVKDKVRHLRRRIQDLEQLAKEQDSETIKTVILCEADGHRKHMLSNQAMWRKANLACKLLIDSMERDELLSGEISAVRPRNATKESLVQTYSDITESLMSINRLMSQQVQQSEGTVGSLVMSSRPILETSEEFKALNGAIHLGRKLIFKYNRREVTDKLLIFLALGLFLATVVYIVKKRIFPFL</sequence>
<evidence type="ECO:0000256" key="1">
    <source>
        <dbReference type="ARBA" id="ARBA00004163"/>
    </source>
</evidence>
<comment type="similarity">
    <text evidence="9">Belongs to the SEC20 family.</text>
</comment>
<dbReference type="CDD" id="cd15865">
    <property type="entry name" value="SNARE_SEC20"/>
    <property type="match status" value="1"/>
</dbReference>
<dbReference type="GO" id="GO:0005789">
    <property type="term" value="C:endoplasmic reticulum membrane"/>
    <property type="evidence" value="ECO:0007669"/>
    <property type="project" value="UniProtKB-SubCell"/>
</dbReference>
<evidence type="ECO:0000256" key="5">
    <source>
        <dbReference type="ARBA" id="ARBA00022892"/>
    </source>
</evidence>